<accession>A0A6A6P7K3</accession>
<evidence type="ECO:0000313" key="2">
    <source>
        <dbReference type="Proteomes" id="UP000799766"/>
    </source>
</evidence>
<protein>
    <submittedName>
        <fullName evidence="1">Uncharacterized protein</fullName>
    </submittedName>
</protein>
<reference evidence="1" key="1">
    <citation type="journal article" date="2020" name="Stud. Mycol.">
        <title>101 Dothideomycetes genomes: a test case for predicting lifestyles and emergence of pathogens.</title>
        <authorList>
            <person name="Haridas S."/>
            <person name="Albert R."/>
            <person name="Binder M."/>
            <person name="Bloem J."/>
            <person name="Labutti K."/>
            <person name="Salamov A."/>
            <person name="Andreopoulos B."/>
            <person name="Baker S."/>
            <person name="Barry K."/>
            <person name="Bills G."/>
            <person name="Bluhm B."/>
            <person name="Cannon C."/>
            <person name="Castanera R."/>
            <person name="Culley D."/>
            <person name="Daum C."/>
            <person name="Ezra D."/>
            <person name="Gonzalez J."/>
            <person name="Henrissat B."/>
            <person name="Kuo A."/>
            <person name="Liang C."/>
            <person name="Lipzen A."/>
            <person name="Lutzoni F."/>
            <person name="Magnuson J."/>
            <person name="Mondo S."/>
            <person name="Nolan M."/>
            <person name="Ohm R."/>
            <person name="Pangilinan J."/>
            <person name="Park H.-J."/>
            <person name="Ramirez L."/>
            <person name="Alfaro M."/>
            <person name="Sun H."/>
            <person name="Tritt A."/>
            <person name="Yoshinaga Y."/>
            <person name="Zwiers L.-H."/>
            <person name="Turgeon B."/>
            <person name="Goodwin S."/>
            <person name="Spatafora J."/>
            <person name="Crous P."/>
            <person name="Grigoriev I."/>
        </authorList>
    </citation>
    <scope>NUCLEOTIDE SEQUENCE</scope>
    <source>
        <strain evidence="1">ATCC 16933</strain>
    </source>
</reference>
<gene>
    <name evidence="1" type="ORF">BDY21DRAFT_336688</name>
</gene>
<evidence type="ECO:0000313" key="1">
    <source>
        <dbReference type="EMBL" id="KAF2459859.1"/>
    </source>
</evidence>
<dbReference type="EMBL" id="MU001674">
    <property type="protein sequence ID" value="KAF2459859.1"/>
    <property type="molecule type" value="Genomic_DNA"/>
</dbReference>
<sequence>MTMSARECPGKLSSKLDLEQLSGQAIPVNSAEIQWDESPNDNPTTNYTVPGRKCPNCLAKGQTVWVIKGKCCPQCGTVVN</sequence>
<proteinExistence type="predicted"/>
<dbReference type="AlphaFoldDB" id="A0A6A6P7K3"/>
<dbReference type="Proteomes" id="UP000799766">
    <property type="component" value="Unassembled WGS sequence"/>
</dbReference>
<keyword evidence="2" id="KW-1185">Reference proteome</keyword>
<name>A0A6A6P7K3_9PEZI</name>
<dbReference type="OrthoDB" id="6133115at2759"/>
<organism evidence="1 2">
    <name type="scientific">Lineolata rhizophorae</name>
    <dbReference type="NCBI Taxonomy" id="578093"/>
    <lineage>
        <taxon>Eukaryota</taxon>
        <taxon>Fungi</taxon>
        <taxon>Dikarya</taxon>
        <taxon>Ascomycota</taxon>
        <taxon>Pezizomycotina</taxon>
        <taxon>Dothideomycetes</taxon>
        <taxon>Dothideomycetes incertae sedis</taxon>
        <taxon>Lineolatales</taxon>
        <taxon>Lineolataceae</taxon>
        <taxon>Lineolata</taxon>
    </lineage>
</organism>